<dbReference type="SUPFAM" id="SSF82693">
    <property type="entry name" value="Multidrug efflux transporter AcrB pore domain, PN1, PN2, PC1 and PC2 subdomains"/>
    <property type="match status" value="3"/>
</dbReference>
<dbReference type="GO" id="GO:0042910">
    <property type="term" value="F:xenobiotic transmembrane transporter activity"/>
    <property type="evidence" value="ECO:0007669"/>
    <property type="project" value="TreeGrafter"/>
</dbReference>
<dbReference type="PRINTS" id="PR00702">
    <property type="entry name" value="ACRIFLAVINRP"/>
</dbReference>
<dbReference type="OrthoDB" id="9757876at2"/>
<gene>
    <name evidence="10" type="ORF">SAMN05443244_1538</name>
</gene>
<evidence type="ECO:0000256" key="7">
    <source>
        <dbReference type="ARBA" id="ARBA00023136"/>
    </source>
</evidence>
<dbReference type="Pfam" id="PF00873">
    <property type="entry name" value="ACR_tran"/>
    <property type="match status" value="2"/>
</dbReference>
<keyword evidence="4" id="KW-0997">Cell inner membrane</keyword>
<sequence length="1194" mass="127701">MNTAPEPGDKDPTDHAHSGDAAKVHGTAIRGGDEHPNDRASARDEHQNADPAEGEHAPEGGTVNGPHFSAPFIQRPIATFLLSFAILLAGAVAYKLLPVASLPNVEFPVISVGASLPGGDPETMASSVATPLERQFSRIAGVNQMTSTSSQGSANINLQFDLNRDINGAARDVQAAISAARAQLPANLPMNPTYRKINPSEAPILILSLSSKTLTVPQLYDASDSILAQKLAAVPGVGQTFTAGSAKPGVRLEVNPNQLTANGLSLTQFAAAVQTINVNQPKGYLNGDKQRIALSTTDQLFGADAYRPLVIATSRGAVSNAQAANGLASSVASALSTASTGNSATTVGGAISAQVSTQRSNVPQLTTRQLDNTAGYTSAAVSNYGSNTATTSTNAAGIVRIGDVAQVVDATENTYTYGTTNGVPSVLVIVFKSPGANVIETVDSVLKQLPTLQAALPAAIHLEVALDRTQTIRASVEDITRTMVITIVLVILVVFLFLREVRSTLIPSVSVPLSIMGTFGIMYLLGYTLDNLSLMALTISTGFVVDDAIVVIENISRHLEEGKNPYEAAMIGSAEIGFTVMSMSISLIAVFIPILLMGGIVGRLFREFAVTLSVAILVSLVVSLTTTPMLSAKFLEPHSARKHGKLYRLSERFFDWMRDEYDHGLRWVLRHQWPVMIIWLITFALNIWLFILVPKGFFPLQDTGRMGGSIQGQQDVSYDVMKQKVIDSAAVVKSDPDIENVMASVGGGGPGGGASNRGQMFVSLKAISDRKDHATVDDIINRLRPKLSRTPGLQTFLVSQQELNIGGRQSATQYQYTLTADSVSDLNKWGPLMMAAMQKISALRDVNTDQQSNGLEAKLVIDRDTAYRLGVTALNVDQTLSSAFGQRQVSTTYKTLNQYHVVMEVAPQWQQTPEALRDIYVKTSNGTQVPLSAITHFEMQRIPLQVNHQGLSPATTLSFNLAPGVSLSQATELINNMRVSIGMPASITGGFQGSAAAFQDSLSSEPILVLLALTAVYIVLGVLYESFIHPLTILSTLPSAGVGAVLALLLTGTDMSVIAMIGIVLLIGIVKKNAIMMIDFAIVAERQHGKTPEEAIYEACLLRFRPIMMTTMAAMLGGVPLAFGTGSGSELRRPLGITIIGGLIVSQCLTLFTTPVVYLYFDRWRQRVERWNKRFSKKKSESHGHLEPSPATGD</sequence>
<evidence type="ECO:0000256" key="8">
    <source>
        <dbReference type="SAM" id="MobiDB-lite"/>
    </source>
</evidence>
<keyword evidence="2" id="KW-0813">Transport</keyword>
<dbReference type="Gene3D" id="1.20.1640.10">
    <property type="entry name" value="Multidrug efflux transporter AcrB transmembrane domain"/>
    <property type="match status" value="3"/>
</dbReference>
<dbReference type="Gene3D" id="3.30.2090.10">
    <property type="entry name" value="Multidrug efflux transporter AcrB TolC docking domain, DN and DC subdomains"/>
    <property type="match status" value="3"/>
</dbReference>
<dbReference type="PANTHER" id="PTHR32063">
    <property type="match status" value="1"/>
</dbReference>
<dbReference type="SUPFAM" id="SSF82866">
    <property type="entry name" value="Multidrug efflux transporter AcrB transmembrane domain"/>
    <property type="match status" value="2"/>
</dbReference>
<feature type="transmembrane region" description="Helical" evidence="9">
    <location>
        <begin position="576"/>
        <end position="596"/>
    </location>
</feature>
<accession>A0A1H4LCY3</accession>
<dbReference type="InterPro" id="IPR027463">
    <property type="entry name" value="AcrB_DN_DC_subdom"/>
</dbReference>
<dbReference type="AlphaFoldDB" id="A0A1H4LCY3"/>
<keyword evidence="6 9" id="KW-1133">Transmembrane helix</keyword>
<keyword evidence="3" id="KW-1003">Cell membrane</keyword>
<proteinExistence type="predicted"/>
<dbReference type="Gene3D" id="3.30.70.1320">
    <property type="entry name" value="Multidrug efflux transporter AcrB pore domain like"/>
    <property type="match status" value="2"/>
</dbReference>
<evidence type="ECO:0000313" key="11">
    <source>
        <dbReference type="Proteomes" id="UP000182409"/>
    </source>
</evidence>
<dbReference type="FunFam" id="3.30.70.1430:FF:000001">
    <property type="entry name" value="Efflux pump membrane transporter"/>
    <property type="match status" value="1"/>
</dbReference>
<protein>
    <submittedName>
        <fullName evidence="10">Multidrug efflux pump</fullName>
    </submittedName>
</protein>
<reference evidence="10 11" key="1">
    <citation type="submission" date="2016-10" db="EMBL/GenBank/DDBJ databases">
        <authorList>
            <person name="de Groot N.N."/>
        </authorList>
    </citation>
    <scope>NUCLEOTIDE SEQUENCE [LARGE SCALE GENOMIC DNA]</scope>
    <source>
        <strain evidence="10 11">AB35.6</strain>
    </source>
</reference>
<keyword evidence="7 9" id="KW-0472">Membrane</keyword>
<evidence type="ECO:0000256" key="3">
    <source>
        <dbReference type="ARBA" id="ARBA00022475"/>
    </source>
</evidence>
<feature type="region of interest" description="Disordered" evidence="8">
    <location>
        <begin position="1"/>
        <end position="67"/>
    </location>
</feature>
<feature type="transmembrane region" description="Helical" evidence="9">
    <location>
        <begin position="1057"/>
        <end position="1083"/>
    </location>
</feature>
<evidence type="ECO:0000256" key="6">
    <source>
        <dbReference type="ARBA" id="ARBA00022989"/>
    </source>
</evidence>
<feature type="transmembrane region" description="Helical" evidence="9">
    <location>
        <begin position="1104"/>
        <end position="1123"/>
    </location>
</feature>
<dbReference type="GO" id="GO:0005886">
    <property type="term" value="C:plasma membrane"/>
    <property type="evidence" value="ECO:0007669"/>
    <property type="project" value="UniProtKB-SubCell"/>
</dbReference>
<evidence type="ECO:0000256" key="2">
    <source>
        <dbReference type="ARBA" id="ARBA00022448"/>
    </source>
</evidence>
<dbReference type="Proteomes" id="UP000182409">
    <property type="component" value="Unassembled WGS sequence"/>
</dbReference>
<evidence type="ECO:0000256" key="9">
    <source>
        <dbReference type="SAM" id="Phobius"/>
    </source>
</evidence>
<dbReference type="Gene3D" id="3.30.70.1430">
    <property type="entry name" value="Multidrug efflux transporter AcrB pore domain"/>
    <property type="match status" value="2"/>
</dbReference>
<dbReference type="RefSeq" id="WP_074653113.1">
    <property type="nucleotide sequence ID" value="NZ_FNSD01000001.1"/>
</dbReference>
<dbReference type="SUPFAM" id="SSF82714">
    <property type="entry name" value="Multidrug efflux transporter AcrB TolC docking domain, DN and DC subdomains"/>
    <property type="match status" value="2"/>
</dbReference>
<dbReference type="PANTHER" id="PTHR32063:SF34">
    <property type="entry name" value="MULTIDRUG RESISTANCE PROTEIN MDTC"/>
    <property type="match status" value="1"/>
</dbReference>
<dbReference type="Gene3D" id="3.30.70.1440">
    <property type="entry name" value="Multidrug efflux transporter AcrB pore domain"/>
    <property type="match status" value="1"/>
</dbReference>
<feature type="transmembrane region" description="Helical" evidence="9">
    <location>
        <begin position="1135"/>
        <end position="1161"/>
    </location>
</feature>
<feature type="transmembrane region" description="Helical" evidence="9">
    <location>
        <begin position="479"/>
        <end position="498"/>
    </location>
</feature>
<feature type="transmembrane region" description="Helical" evidence="9">
    <location>
        <begin position="673"/>
        <end position="693"/>
    </location>
</feature>
<keyword evidence="5 9" id="KW-0812">Transmembrane</keyword>
<dbReference type="InterPro" id="IPR001036">
    <property type="entry name" value="Acrflvin-R"/>
</dbReference>
<evidence type="ECO:0000256" key="5">
    <source>
        <dbReference type="ARBA" id="ARBA00022692"/>
    </source>
</evidence>
<evidence type="ECO:0000256" key="1">
    <source>
        <dbReference type="ARBA" id="ARBA00004429"/>
    </source>
</evidence>
<feature type="compositionally biased region" description="Basic and acidic residues" evidence="8">
    <location>
        <begin position="7"/>
        <end position="23"/>
    </location>
</feature>
<feature type="transmembrane region" description="Helical" evidence="9">
    <location>
        <begin position="505"/>
        <end position="526"/>
    </location>
</feature>
<name>A0A1H4LCY3_9BACT</name>
<dbReference type="FunFam" id="1.20.1640.10:FF:000001">
    <property type="entry name" value="Efflux pump membrane transporter"/>
    <property type="match status" value="1"/>
</dbReference>
<evidence type="ECO:0000256" key="4">
    <source>
        <dbReference type="ARBA" id="ARBA00022519"/>
    </source>
</evidence>
<evidence type="ECO:0000313" key="10">
    <source>
        <dbReference type="EMBL" id="SEB68062.1"/>
    </source>
</evidence>
<organism evidence="10 11">
    <name type="scientific">Terriglobus roseus</name>
    <dbReference type="NCBI Taxonomy" id="392734"/>
    <lineage>
        <taxon>Bacteria</taxon>
        <taxon>Pseudomonadati</taxon>
        <taxon>Acidobacteriota</taxon>
        <taxon>Terriglobia</taxon>
        <taxon>Terriglobales</taxon>
        <taxon>Acidobacteriaceae</taxon>
        <taxon>Terriglobus</taxon>
    </lineage>
</organism>
<feature type="transmembrane region" description="Helical" evidence="9">
    <location>
        <begin position="1007"/>
        <end position="1024"/>
    </location>
</feature>
<feature type="compositionally biased region" description="Basic and acidic residues" evidence="8">
    <location>
        <begin position="31"/>
        <end position="58"/>
    </location>
</feature>
<dbReference type="EMBL" id="FNSD01000001">
    <property type="protein sequence ID" value="SEB68062.1"/>
    <property type="molecule type" value="Genomic_DNA"/>
</dbReference>
<feature type="transmembrane region" description="Helical" evidence="9">
    <location>
        <begin position="608"/>
        <end position="632"/>
    </location>
</feature>
<comment type="subcellular location">
    <subcellularLocation>
        <location evidence="1">Cell inner membrane</location>
        <topology evidence="1">Multi-pass membrane protein</topology>
    </subcellularLocation>
</comment>